<protein>
    <recommendedName>
        <fullName evidence="3">F-box domain-containing protein</fullName>
    </recommendedName>
</protein>
<dbReference type="OrthoDB" id="3543113at2759"/>
<dbReference type="Proteomes" id="UP000076738">
    <property type="component" value="Unassembled WGS sequence"/>
</dbReference>
<evidence type="ECO:0000313" key="1">
    <source>
        <dbReference type="EMBL" id="KZO98227.1"/>
    </source>
</evidence>
<evidence type="ECO:0000313" key="2">
    <source>
        <dbReference type="Proteomes" id="UP000076738"/>
    </source>
</evidence>
<dbReference type="EMBL" id="KV417276">
    <property type="protein sequence ID" value="KZO98227.1"/>
    <property type="molecule type" value="Genomic_DNA"/>
</dbReference>
<keyword evidence="2" id="KW-1185">Reference proteome</keyword>
<dbReference type="AlphaFoldDB" id="A0A167NYL2"/>
<accession>A0A167NYL2</accession>
<gene>
    <name evidence="1" type="ORF">CALVIDRAFT_36920</name>
</gene>
<name>A0A167NYL2_CALVF</name>
<evidence type="ECO:0008006" key="3">
    <source>
        <dbReference type="Google" id="ProtNLM"/>
    </source>
</evidence>
<sequence length="142" mass="16035">MHHAVEISEIVCEIYSHLEPEHHLALAQTCRTLFYVWIPLGWRSIKVPSMVHLMEMLGDSLNVVKPCPTEAQSQRFRLYAAAIREACIADVELVPFPAWCREDPTVAHKLACFFPNVRVIEIGAVLKGLHPVGYAFLGKELT</sequence>
<reference evidence="1 2" key="1">
    <citation type="journal article" date="2016" name="Mol. Biol. Evol.">
        <title>Comparative Genomics of Early-Diverging Mushroom-Forming Fungi Provides Insights into the Origins of Lignocellulose Decay Capabilities.</title>
        <authorList>
            <person name="Nagy L.G."/>
            <person name="Riley R."/>
            <person name="Tritt A."/>
            <person name="Adam C."/>
            <person name="Daum C."/>
            <person name="Floudas D."/>
            <person name="Sun H."/>
            <person name="Yadav J.S."/>
            <person name="Pangilinan J."/>
            <person name="Larsson K.H."/>
            <person name="Matsuura K."/>
            <person name="Barry K."/>
            <person name="Labutti K."/>
            <person name="Kuo R."/>
            <person name="Ohm R.A."/>
            <person name="Bhattacharya S.S."/>
            <person name="Shirouzu T."/>
            <person name="Yoshinaga Y."/>
            <person name="Martin F.M."/>
            <person name="Grigoriev I.V."/>
            <person name="Hibbett D.S."/>
        </authorList>
    </citation>
    <scope>NUCLEOTIDE SEQUENCE [LARGE SCALE GENOMIC DNA]</scope>
    <source>
        <strain evidence="1 2">TUFC12733</strain>
    </source>
</reference>
<proteinExistence type="predicted"/>
<organism evidence="1 2">
    <name type="scientific">Calocera viscosa (strain TUFC12733)</name>
    <dbReference type="NCBI Taxonomy" id="1330018"/>
    <lineage>
        <taxon>Eukaryota</taxon>
        <taxon>Fungi</taxon>
        <taxon>Dikarya</taxon>
        <taxon>Basidiomycota</taxon>
        <taxon>Agaricomycotina</taxon>
        <taxon>Dacrymycetes</taxon>
        <taxon>Dacrymycetales</taxon>
        <taxon>Dacrymycetaceae</taxon>
        <taxon>Calocera</taxon>
    </lineage>
</organism>